<dbReference type="AlphaFoldDB" id="A0A380MLB3"/>
<gene>
    <name evidence="2" type="ORF">NCTC10717_00724</name>
</gene>
<reference evidence="2 3" key="1">
    <citation type="submission" date="2018-06" db="EMBL/GenBank/DDBJ databases">
        <authorList>
            <consortium name="Pathogen Informatics"/>
            <person name="Doyle S."/>
        </authorList>
    </citation>
    <scope>NUCLEOTIDE SEQUENCE [LARGE SCALE GENOMIC DNA]</scope>
    <source>
        <strain evidence="2 3">NCTC10717</strain>
    </source>
</reference>
<keyword evidence="1" id="KW-1133">Transmembrane helix</keyword>
<evidence type="ECO:0000313" key="3">
    <source>
        <dbReference type="Proteomes" id="UP000254575"/>
    </source>
</evidence>
<sequence length="75" mass="8646">MQQARELEIAQKLLLPMRNSLFVRDNANLSAYFFKKSGLRRFYYVCRSTNFILISAIALAGFNPLGQVLVQFIMV</sequence>
<protein>
    <submittedName>
        <fullName evidence="2">Uncharacterized protein</fullName>
    </submittedName>
</protein>
<keyword evidence="1" id="KW-0472">Membrane</keyword>
<keyword evidence="3" id="KW-1185">Reference proteome</keyword>
<dbReference type="EMBL" id="UHIA01000003">
    <property type="protein sequence ID" value="SUO92758.1"/>
    <property type="molecule type" value="Genomic_DNA"/>
</dbReference>
<name>A0A380MLB3_9GAMM</name>
<keyword evidence="1" id="KW-0812">Transmembrane</keyword>
<evidence type="ECO:0000313" key="2">
    <source>
        <dbReference type="EMBL" id="SUO92758.1"/>
    </source>
</evidence>
<feature type="transmembrane region" description="Helical" evidence="1">
    <location>
        <begin position="42"/>
        <end position="62"/>
    </location>
</feature>
<accession>A0A380MLB3</accession>
<dbReference type="Proteomes" id="UP000254575">
    <property type="component" value="Unassembled WGS sequence"/>
</dbReference>
<organism evidence="2 3">
    <name type="scientific">Suttonella indologenes</name>
    <dbReference type="NCBI Taxonomy" id="13276"/>
    <lineage>
        <taxon>Bacteria</taxon>
        <taxon>Pseudomonadati</taxon>
        <taxon>Pseudomonadota</taxon>
        <taxon>Gammaproteobacteria</taxon>
        <taxon>Cardiobacteriales</taxon>
        <taxon>Cardiobacteriaceae</taxon>
        <taxon>Suttonella</taxon>
    </lineage>
</organism>
<evidence type="ECO:0000256" key="1">
    <source>
        <dbReference type="SAM" id="Phobius"/>
    </source>
</evidence>
<proteinExistence type="predicted"/>